<evidence type="ECO:0008006" key="3">
    <source>
        <dbReference type="Google" id="ProtNLM"/>
    </source>
</evidence>
<dbReference type="InterPro" id="IPR009000">
    <property type="entry name" value="Transl_B-barrel_sf"/>
</dbReference>
<dbReference type="EMBL" id="MHPP01000004">
    <property type="protein sequence ID" value="OGZ85289.1"/>
    <property type="molecule type" value="Genomic_DNA"/>
</dbReference>
<dbReference type="SUPFAM" id="SSF50447">
    <property type="entry name" value="Translation proteins"/>
    <property type="match status" value="1"/>
</dbReference>
<evidence type="ECO:0000313" key="1">
    <source>
        <dbReference type="EMBL" id="OGZ85289.1"/>
    </source>
</evidence>
<dbReference type="Gene3D" id="2.40.30.10">
    <property type="entry name" value="Translation factors"/>
    <property type="match status" value="1"/>
</dbReference>
<reference evidence="1 2" key="1">
    <citation type="journal article" date="2016" name="Nat. Commun.">
        <title>Thousands of microbial genomes shed light on interconnected biogeochemical processes in an aquifer system.</title>
        <authorList>
            <person name="Anantharaman K."/>
            <person name="Brown C.T."/>
            <person name="Hug L.A."/>
            <person name="Sharon I."/>
            <person name="Castelle C.J."/>
            <person name="Probst A.J."/>
            <person name="Thomas B.C."/>
            <person name="Singh A."/>
            <person name="Wilkins M.J."/>
            <person name="Karaoz U."/>
            <person name="Brodie E.L."/>
            <person name="Williams K.H."/>
            <person name="Hubbard S.S."/>
            <person name="Banfield J.F."/>
        </authorList>
    </citation>
    <scope>NUCLEOTIDE SEQUENCE [LARGE SCALE GENOMIC DNA]</scope>
</reference>
<accession>A0A1G2JDT5</accession>
<dbReference type="Proteomes" id="UP000177751">
    <property type="component" value="Unassembled WGS sequence"/>
</dbReference>
<sequence>MAVKKAKSIGEITHYFDEIKVAVIKLGAPLKAGQKIRITGGKETDFEQEIKSMQIDHKLVKSAKRGQEIGIKVNEKVRDGYKVWKI</sequence>
<protein>
    <recommendedName>
        <fullName evidence="3">Translation elongation factor-like protein</fullName>
    </recommendedName>
</protein>
<name>A0A1G2JDT5_9BACT</name>
<gene>
    <name evidence="1" type="ORF">A2401_00955</name>
</gene>
<organism evidence="1 2">
    <name type="scientific">Candidatus Staskawiczbacteria bacterium RIFOXYC1_FULL_38_18</name>
    <dbReference type="NCBI Taxonomy" id="1802229"/>
    <lineage>
        <taxon>Bacteria</taxon>
        <taxon>Candidatus Staskawicziibacteriota</taxon>
    </lineage>
</organism>
<dbReference type="AlphaFoldDB" id="A0A1G2JDT5"/>
<proteinExistence type="predicted"/>
<comment type="caution">
    <text evidence="1">The sequence shown here is derived from an EMBL/GenBank/DDBJ whole genome shotgun (WGS) entry which is preliminary data.</text>
</comment>
<evidence type="ECO:0000313" key="2">
    <source>
        <dbReference type="Proteomes" id="UP000177751"/>
    </source>
</evidence>
<dbReference type="STRING" id="1802229.A2401_00955"/>